<feature type="region of interest" description="Disordered" evidence="1">
    <location>
        <begin position="133"/>
        <end position="153"/>
    </location>
</feature>
<sequence length="153" mass="16783">MSTLSTDSVSTHNTTAEDPTASKVEVSVAEMVRLESLLVAWRKDEHERQGGSVYLSAGIYLPPRQVGILADAAENFANMAKITVSAIRKLPVDSNLELEARFTLRHRDCSHAQISSPFWETCKGELFDAHLTTGAPSSQSTSTDLSSRNNRYV</sequence>
<evidence type="ECO:0000256" key="1">
    <source>
        <dbReference type="SAM" id="MobiDB-lite"/>
    </source>
</evidence>
<comment type="caution">
    <text evidence="2">The sequence shown here is derived from an EMBL/GenBank/DDBJ whole genome shotgun (WGS) entry which is preliminary data.</text>
</comment>
<evidence type="ECO:0000313" key="2">
    <source>
        <dbReference type="EMBL" id="KAF6754009.1"/>
    </source>
</evidence>
<feature type="compositionally biased region" description="Polar residues" evidence="1">
    <location>
        <begin position="1"/>
        <end position="17"/>
    </location>
</feature>
<dbReference type="EMBL" id="JACGCI010000036">
    <property type="protein sequence ID" value="KAF6754009.1"/>
    <property type="molecule type" value="Genomic_DNA"/>
</dbReference>
<accession>A0A8H6M5Q4</accession>
<proteinExistence type="predicted"/>
<dbReference type="AlphaFoldDB" id="A0A8H6M5Q4"/>
<organism evidence="2 3">
    <name type="scientific">Ephemerocybe angulata</name>
    <dbReference type="NCBI Taxonomy" id="980116"/>
    <lineage>
        <taxon>Eukaryota</taxon>
        <taxon>Fungi</taxon>
        <taxon>Dikarya</taxon>
        <taxon>Basidiomycota</taxon>
        <taxon>Agaricomycotina</taxon>
        <taxon>Agaricomycetes</taxon>
        <taxon>Agaricomycetidae</taxon>
        <taxon>Agaricales</taxon>
        <taxon>Agaricineae</taxon>
        <taxon>Psathyrellaceae</taxon>
        <taxon>Ephemerocybe</taxon>
    </lineage>
</organism>
<dbReference type="Proteomes" id="UP000521943">
    <property type="component" value="Unassembled WGS sequence"/>
</dbReference>
<reference evidence="2 3" key="1">
    <citation type="submission" date="2020-07" db="EMBL/GenBank/DDBJ databases">
        <title>Comparative genomics of pyrophilous fungi reveals a link between fire events and developmental genes.</title>
        <authorList>
            <consortium name="DOE Joint Genome Institute"/>
            <person name="Steindorff A.S."/>
            <person name="Carver A."/>
            <person name="Calhoun S."/>
            <person name="Stillman K."/>
            <person name="Liu H."/>
            <person name="Lipzen A."/>
            <person name="Pangilinan J."/>
            <person name="Labutti K."/>
            <person name="Bruns T.D."/>
            <person name="Grigoriev I.V."/>
        </authorList>
    </citation>
    <scope>NUCLEOTIDE SEQUENCE [LARGE SCALE GENOMIC DNA]</scope>
    <source>
        <strain evidence="2 3">CBS 144469</strain>
    </source>
</reference>
<feature type="compositionally biased region" description="Low complexity" evidence="1">
    <location>
        <begin position="137"/>
        <end position="147"/>
    </location>
</feature>
<protein>
    <submittedName>
        <fullName evidence="2">Uncharacterized protein</fullName>
    </submittedName>
</protein>
<feature type="region of interest" description="Disordered" evidence="1">
    <location>
        <begin position="1"/>
        <end position="22"/>
    </location>
</feature>
<name>A0A8H6M5Q4_9AGAR</name>
<gene>
    <name evidence="2" type="ORF">DFP72DRAFT_848591</name>
</gene>
<evidence type="ECO:0000313" key="3">
    <source>
        <dbReference type="Proteomes" id="UP000521943"/>
    </source>
</evidence>
<keyword evidence="3" id="KW-1185">Reference proteome</keyword>